<protein>
    <submittedName>
        <fullName evidence="2">Uncharacterized protein</fullName>
    </submittedName>
</protein>
<gene>
    <name evidence="2" type="ORF">GDO81_019531</name>
</gene>
<proteinExistence type="predicted"/>
<evidence type="ECO:0000313" key="2">
    <source>
        <dbReference type="EMBL" id="KAG8540298.1"/>
    </source>
</evidence>
<accession>A0AAV6Z2X6</accession>
<feature type="chain" id="PRO_5043955804" evidence="1">
    <location>
        <begin position="31"/>
        <end position="98"/>
    </location>
</feature>
<organism evidence="2 3">
    <name type="scientific">Engystomops pustulosus</name>
    <name type="common">Tungara frog</name>
    <name type="synonym">Physalaemus pustulosus</name>
    <dbReference type="NCBI Taxonomy" id="76066"/>
    <lineage>
        <taxon>Eukaryota</taxon>
        <taxon>Metazoa</taxon>
        <taxon>Chordata</taxon>
        <taxon>Craniata</taxon>
        <taxon>Vertebrata</taxon>
        <taxon>Euteleostomi</taxon>
        <taxon>Amphibia</taxon>
        <taxon>Batrachia</taxon>
        <taxon>Anura</taxon>
        <taxon>Neobatrachia</taxon>
        <taxon>Hyloidea</taxon>
        <taxon>Leptodactylidae</taxon>
        <taxon>Leiuperinae</taxon>
        <taxon>Engystomops</taxon>
    </lineage>
</organism>
<keyword evidence="1" id="KW-0732">Signal</keyword>
<keyword evidence="3" id="KW-1185">Reference proteome</keyword>
<comment type="caution">
    <text evidence="2">The sequence shown here is derived from an EMBL/GenBank/DDBJ whole genome shotgun (WGS) entry which is preliminary data.</text>
</comment>
<dbReference type="AlphaFoldDB" id="A0AAV6Z2X6"/>
<name>A0AAV6Z2X6_ENGPU</name>
<reference evidence="2" key="1">
    <citation type="thesis" date="2020" institute="ProQuest LLC" country="789 East Eisenhower Parkway, Ann Arbor, MI, USA">
        <title>Comparative Genomics and Chromosome Evolution.</title>
        <authorList>
            <person name="Mudd A.B."/>
        </authorList>
    </citation>
    <scope>NUCLEOTIDE SEQUENCE</scope>
    <source>
        <strain evidence="2">237g6f4</strain>
        <tissue evidence="2">Blood</tissue>
    </source>
</reference>
<evidence type="ECO:0000256" key="1">
    <source>
        <dbReference type="SAM" id="SignalP"/>
    </source>
</evidence>
<dbReference type="EMBL" id="WNYA01010876">
    <property type="protein sequence ID" value="KAG8540298.1"/>
    <property type="molecule type" value="Genomic_DNA"/>
</dbReference>
<dbReference type="Proteomes" id="UP000824782">
    <property type="component" value="Unassembled WGS sequence"/>
</dbReference>
<evidence type="ECO:0000313" key="3">
    <source>
        <dbReference type="Proteomes" id="UP000824782"/>
    </source>
</evidence>
<feature type="signal peptide" evidence="1">
    <location>
        <begin position="1"/>
        <end position="30"/>
    </location>
</feature>
<sequence length="98" mass="10916">MSWMGMNPDPGTVRLFFIAVFHSVWVQAVSEAVPSIYLSRKSQHRLQHKSAVELYPTAPITAPLPLYDSYHHLPVMESCGFDGQSGTISETPPLLMSQ</sequence>